<evidence type="ECO:0000313" key="2">
    <source>
        <dbReference type="EMBL" id="PIC21624.1"/>
    </source>
</evidence>
<organism evidence="2 4">
    <name type="scientific">Caenorhabditis nigoni</name>
    <dbReference type="NCBI Taxonomy" id="1611254"/>
    <lineage>
        <taxon>Eukaryota</taxon>
        <taxon>Metazoa</taxon>
        <taxon>Ecdysozoa</taxon>
        <taxon>Nematoda</taxon>
        <taxon>Chromadorea</taxon>
        <taxon>Rhabditida</taxon>
        <taxon>Rhabditina</taxon>
        <taxon>Rhabditomorpha</taxon>
        <taxon>Rhabditoidea</taxon>
        <taxon>Rhabditidae</taxon>
        <taxon>Peloderinae</taxon>
        <taxon>Caenorhabditis</taxon>
    </lineage>
</organism>
<dbReference type="EMBL" id="PDUG01000006">
    <property type="protein sequence ID" value="PIC21636.1"/>
    <property type="molecule type" value="Genomic_DNA"/>
</dbReference>
<evidence type="ECO:0000256" key="1">
    <source>
        <dbReference type="SAM" id="MobiDB-lite"/>
    </source>
</evidence>
<dbReference type="Proteomes" id="UP000230233">
    <property type="component" value="Chromosome X"/>
</dbReference>
<dbReference type="AlphaFoldDB" id="A0A2G5T2J9"/>
<reference evidence="2" key="2">
    <citation type="journal article" date="2018" name="Science">
        <title>Rapid genome shrinkage in a self-fertile nematode reveals sperm competition proteins.</title>
        <authorList>
            <person name="Yin D."/>
            <person name="Schwarz E.M."/>
            <person name="Thomas C.G."/>
            <person name="Felde R.L."/>
            <person name="Korf I.F."/>
            <person name="Cutter A.D."/>
            <person name="Schartner C.M."/>
            <person name="Ralston E.J."/>
            <person name="Meyer B.J."/>
            <person name="Haag E.S."/>
        </authorList>
    </citation>
    <scope>NUCLEOTIDE SEQUENCE</scope>
    <source>
        <strain evidence="2">JU1422</strain>
    </source>
</reference>
<accession>A0A2G5T2J9</accession>
<evidence type="ECO:0000313" key="4">
    <source>
        <dbReference type="Proteomes" id="UP000230233"/>
    </source>
</evidence>
<feature type="compositionally biased region" description="Polar residues" evidence="1">
    <location>
        <begin position="63"/>
        <end position="84"/>
    </location>
</feature>
<reference evidence="4" key="1">
    <citation type="submission" date="2017-10" db="EMBL/GenBank/DDBJ databases">
        <title>Rapid genome shrinkage in a self-fertile nematode reveals novel sperm competition proteins.</title>
        <authorList>
            <person name="Yin D."/>
            <person name="Schwarz E.M."/>
            <person name="Thomas C.G."/>
            <person name="Felde R.L."/>
            <person name="Korf I.F."/>
            <person name="Cutter A.D."/>
            <person name="Schartner C.M."/>
            <person name="Ralston E.J."/>
            <person name="Meyer B.J."/>
            <person name="Haag E.S."/>
        </authorList>
    </citation>
    <scope>NUCLEOTIDE SEQUENCE [LARGE SCALE GENOMIC DNA]</scope>
    <source>
        <strain evidence="4">JU1422</strain>
    </source>
</reference>
<keyword evidence="4" id="KW-1185">Reference proteome</keyword>
<sequence>MPGPNGQAGGAPPPEAPGNDGKARPPGPDGQPGDSGQPGLNGRSGVAHAGPPGNNGSPGGLRQSGTPKTDNGTMTSLNAGQQKITCLAAPQRPPEPVGNAGPAVSREMSGKDGQAGNASPPGRPAKSTRTR</sequence>
<proteinExistence type="predicted"/>
<protein>
    <submittedName>
        <fullName evidence="2">Uncharacterized protein</fullName>
    </submittedName>
</protein>
<evidence type="ECO:0000313" key="3">
    <source>
        <dbReference type="EMBL" id="PIC21636.1"/>
    </source>
</evidence>
<gene>
    <name evidence="2" type="primary">Cnig_chr_X.g26390</name>
    <name evidence="3" type="synonym">Cnig_chr_X.g26399</name>
    <name evidence="2" type="ORF">B9Z55_026390</name>
    <name evidence="3" type="ORF">B9Z55_026399</name>
</gene>
<feature type="region of interest" description="Disordered" evidence="1">
    <location>
        <begin position="1"/>
        <end position="131"/>
    </location>
</feature>
<comment type="caution">
    <text evidence="2">The sequence shown here is derived from an EMBL/GenBank/DDBJ whole genome shotgun (WGS) entry which is preliminary data.</text>
</comment>
<dbReference type="EMBL" id="PDUG01000006">
    <property type="protein sequence ID" value="PIC21624.1"/>
    <property type="molecule type" value="Genomic_DNA"/>
</dbReference>
<name>A0A2G5T2J9_9PELO</name>